<evidence type="ECO:0000313" key="3">
    <source>
        <dbReference type="Proteomes" id="UP001056384"/>
    </source>
</evidence>
<proteinExistence type="predicted"/>
<dbReference type="OrthoDB" id="8033832at2759"/>
<feature type="region of interest" description="Disordered" evidence="1">
    <location>
        <begin position="279"/>
        <end position="366"/>
    </location>
</feature>
<gene>
    <name evidence="2" type="ORF">Slin15195_G020170</name>
</gene>
<evidence type="ECO:0000256" key="1">
    <source>
        <dbReference type="SAM" id="MobiDB-lite"/>
    </source>
</evidence>
<dbReference type="InterPro" id="IPR012677">
    <property type="entry name" value="Nucleotide-bd_a/b_plait_sf"/>
</dbReference>
<dbReference type="Proteomes" id="UP001056384">
    <property type="component" value="Chromosome 1"/>
</dbReference>
<evidence type="ECO:0000313" key="2">
    <source>
        <dbReference type="EMBL" id="USW48698.1"/>
    </source>
</evidence>
<protein>
    <submittedName>
        <fullName evidence="2">Nucleotide-binding alpha-beta plait domain superfamily</fullName>
    </submittedName>
</protein>
<feature type="region of interest" description="Disordered" evidence="1">
    <location>
        <begin position="108"/>
        <end position="140"/>
    </location>
</feature>
<reference evidence="2" key="1">
    <citation type="submission" date="2022-06" db="EMBL/GenBank/DDBJ databases">
        <title>Complete genome sequences of two strains of the flax pathogen Septoria linicola.</title>
        <authorList>
            <person name="Lapalu N."/>
            <person name="Simon A."/>
            <person name="Demenou B."/>
            <person name="Paumier D."/>
            <person name="Guillot M.-P."/>
            <person name="Gout L."/>
            <person name="Valade R."/>
        </authorList>
    </citation>
    <scope>NUCLEOTIDE SEQUENCE</scope>
    <source>
        <strain evidence="2">SE15195</strain>
    </source>
</reference>
<dbReference type="EMBL" id="CP099418">
    <property type="protein sequence ID" value="USW48698.1"/>
    <property type="molecule type" value="Genomic_DNA"/>
</dbReference>
<feature type="compositionally biased region" description="Polar residues" evidence="1">
    <location>
        <begin position="316"/>
        <end position="337"/>
    </location>
</feature>
<feature type="compositionally biased region" description="Polar residues" evidence="1">
    <location>
        <begin position="347"/>
        <end position="361"/>
    </location>
</feature>
<accession>A0A9Q9AKM8</accession>
<feature type="compositionally biased region" description="Polar residues" evidence="1">
    <location>
        <begin position="108"/>
        <end position="117"/>
    </location>
</feature>
<sequence length="453" mass="49580">MYQAYSLRQQHRPPGMQIHAVPEAERALDSTGRKLPWGYDYSGPIQVDSDRSVPAEKGPFGKSMRNLRRANSRSRSTTAIPRQNEDARTRQEQLAAEDAVFGSLRRVNTNSKDQQSPDGAPQAADQSIRAPAPPVDGEGEPTEVILYGFGEELQWAAIDFYERVSHGIILEDYDRVPEGARYAIPSRRLHAQRSLSRVALGKKNAYKGGNNWIKITFNNRSAADLAVARSPHTIKGYLVYAEMYNGRGPSRDMPIHATQAGAQLTSEVLPATLNTDTTMLDAEGSPNGSSQTATSATATNATASRTGRIRGGLPWSVSSLMQDSPTNSSNSLQQNEAPGSGGFEMSQIPNTPTPIQTSSFQPRDGAPVVQHRQSRLIEGTVRLVPKSPELALAPKQPKASWTSWLGTGEIIGGAVPRRHDGSFDWEMASLYWRICAWFDWMFGTDLCGLKGDE</sequence>
<feature type="region of interest" description="Disordered" evidence="1">
    <location>
        <begin position="24"/>
        <end position="89"/>
    </location>
</feature>
<name>A0A9Q9AKM8_9PEZI</name>
<organism evidence="2 3">
    <name type="scientific">Septoria linicola</name>
    <dbReference type="NCBI Taxonomy" id="215465"/>
    <lineage>
        <taxon>Eukaryota</taxon>
        <taxon>Fungi</taxon>
        <taxon>Dikarya</taxon>
        <taxon>Ascomycota</taxon>
        <taxon>Pezizomycotina</taxon>
        <taxon>Dothideomycetes</taxon>
        <taxon>Dothideomycetidae</taxon>
        <taxon>Mycosphaerellales</taxon>
        <taxon>Mycosphaerellaceae</taxon>
        <taxon>Septoria</taxon>
    </lineage>
</organism>
<feature type="compositionally biased region" description="Low complexity" evidence="1">
    <location>
        <begin position="289"/>
        <end position="304"/>
    </location>
</feature>
<dbReference type="AlphaFoldDB" id="A0A9Q9AKM8"/>
<keyword evidence="3" id="KW-1185">Reference proteome</keyword>
<dbReference type="Gene3D" id="3.30.70.330">
    <property type="match status" value="1"/>
</dbReference>